<feature type="binding site" evidence="4">
    <location>
        <position position="119"/>
    </location>
    <ligand>
        <name>3'-phosphoadenylyl sulfate</name>
        <dbReference type="ChEBI" id="CHEBI:58339"/>
    </ligand>
</feature>
<evidence type="ECO:0000256" key="4">
    <source>
        <dbReference type="PIRSR" id="PIRSR637359-2"/>
    </source>
</evidence>
<dbReference type="PANTHER" id="PTHR10605:SF65">
    <property type="entry name" value="GH20068P"/>
    <property type="match status" value="1"/>
</dbReference>
<evidence type="ECO:0000313" key="7">
    <source>
        <dbReference type="EMBL" id="GFS10208.1"/>
    </source>
</evidence>
<sequence>MFQDYHSTGEYSQRDTQDTKEPYIRRRLPKALIIGFSKCGTSALRSFLTIHPDIVAPGNEVRFFTDHYSKGLEWYRHQMPKSTANQITIEKTPGYIKTLETLDHIHEFNPKIKLLVIVRNPVTRLQSQYAHHMYKISVSRSNQSIVSFEKWLHLVPF</sequence>
<protein>
    <submittedName>
        <fullName evidence="7">Heparan sulfate glucosamine 3-O-sulfotransferase 3A1</fullName>
    </submittedName>
</protein>
<accession>A0AAV4ILF9</accession>
<dbReference type="InterPro" id="IPR027417">
    <property type="entry name" value="P-loop_NTPase"/>
</dbReference>
<evidence type="ECO:0000256" key="2">
    <source>
        <dbReference type="ARBA" id="ARBA00023180"/>
    </source>
</evidence>
<keyword evidence="1" id="KW-0808">Transferase</keyword>
<evidence type="ECO:0000313" key="8">
    <source>
        <dbReference type="Proteomes" id="UP000762676"/>
    </source>
</evidence>
<keyword evidence="2" id="KW-0325">Glycoprotein</keyword>
<dbReference type="Proteomes" id="UP000762676">
    <property type="component" value="Unassembled WGS sequence"/>
</dbReference>
<keyword evidence="8" id="KW-1185">Reference proteome</keyword>
<dbReference type="GO" id="GO:0008467">
    <property type="term" value="F:[heparan sulfate]-glucosamine 3-sulfotransferase activity"/>
    <property type="evidence" value="ECO:0007669"/>
    <property type="project" value="TreeGrafter"/>
</dbReference>
<dbReference type="SUPFAM" id="SSF52540">
    <property type="entry name" value="P-loop containing nucleoside triphosphate hydrolases"/>
    <property type="match status" value="1"/>
</dbReference>
<gene>
    <name evidence="7" type="ORF">ElyMa_003055400</name>
</gene>
<dbReference type="Gene3D" id="3.40.50.300">
    <property type="entry name" value="P-loop containing nucleotide triphosphate hydrolases"/>
    <property type="match status" value="1"/>
</dbReference>
<dbReference type="EMBL" id="BMAT01006325">
    <property type="protein sequence ID" value="GFS10208.1"/>
    <property type="molecule type" value="Genomic_DNA"/>
</dbReference>
<name>A0AAV4ILF9_9GAST</name>
<feature type="region of interest" description="Disordered" evidence="5">
    <location>
        <begin position="1"/>
        <end position="20"/>
    </location>
</feature>
<organism evidence="7 8">
    <name type="scientific">Elysia marginata</name>
    <dbReference type="NCBI Taxonomy" id="1093978"/>
    <lineage>
        <taxon>Eukaryota</taxon>
        <taxon>Metazoa</taxon>
        <taxon>Spiralia</taxon>
        <taxon>Lophotrochozoa</taxon>
        <taxon>Mollusca</taxon>
        <taxon>Gastropoda</taxon>
        <taxon>Heterobranchia</taxon>
        <taxon>Euthyneura</taxon>
        <taxon>Panpulmonata</taxon>
        <taxon>Sacoglossa</taxon>
        <taxon>Placobranchoidea</taxon>
        <taxon>Plakobranchidae</taxon>
        <taxon>Elysia</taxon>
    </lineage>
</organism>
<feature type="active site" description="For sulfotransferase activity" evidence="3">
    <location>
        <position position="38"/>
    </location>
</feature>
<evidence type="ECO:0000256" key="3">
    <source>
        <dbReference type="PIRSR" id="PIRSR637359-1"/>
    </source>
</evidence>
<evidence type="ECO:0000256" key="1">
    <source>
        <dbReference type="ARBA" id="ARBA00022679"/>
    </source>
</evidence>
<evidence type="ECO:0000256" key="5">
    <source>
        <dbReference type="SAM" id="MobiDB-lite"/>
    </source>
</evidence>
<dbReference type="InterPro" id="IPR000863">
    <property type="entry name" value="Sulfotransferase_dom"/>
</dbReference>
<dbReference type="Pfam" id="PF00685">
    <property type="entry name" value="Sulfotransfer_1"/>
    <property type="match status" value="1"/>
</dbReference>
<feature type="binding site" evidence="4">
    <location>
        <position position="127"/>
    </location>
    <ligand>
        <name>3'-phosphoadenylyl sulfate</name>
        <dbReference type="ChEBI" id="CHEBI:58339"/>
    </ligand>
</feature>
<evidence type="ECO:0000259" key="6">
    <source>
        <dbReference type="Pfam" id="PF00685"/>
    </source>
</evidence>
<dbReference type="AlphaFoldDB" id="A0AAV4ILF9"/>
<dbReference type="InterPro" id="IPR037359">
    <property type="entry name" value="NST/OST"/>
</dbReference>
<feature type="domain" description="Sulfotransferase" evidence="6">
    <location>
        <begin position="29"/>
        <end position="141"/>
    </location>
</feature>
<reference evidence="7 8" key="1">
    <citation type="journal article" date="2021" name="Elife">
        <title>Chloroplast acquisition without the gene transfer in kleptoplastic sea slugs, Plakobranchus ocellatus.</title>
        <authorList>
            <person name="Maeda T."/>
            <person name="Takahashi S."/>
            <person name="Yoshida T."/>
            <person name="Shimamura S."/>
            <person name="Takaki Y."/>
            <person name="Nagai Y."/>
            <person name="Toyoda A."/>
            <person name="Suzuki Y."/>
            <person name="Arimoto A."/>
            <person name="Ishii H."/>
            <person name="Satoh N."/>
            <person name="Nishiyama T."/>
            <person name="Hasebe M."/>
            <person name="Maruyama T."/>
            <person name="Minagawa J."/>
            <person name="Obokata J."/>
            <person name="Shigenobu S."/>
        </authorList>
    </citation>
    <scope>NUCLEOTIDE SEQUENCE [LARGE SCALE GENOMIC DNA]</scope>
</reference>
<dbReference type="PANTHER" id="PTHR10605">
    <property type="entry name" value="HEPARAN SULFATE SULFOTRANSFERASE"/>
    <property type="match status" value="1"/>
</dbReference>
<feature type="compositionally biased region" description="Polar residues" evidence="5">
    <location>
        <begin position="1"/>
        <end position="11"/>
    </location>
</feature>
<proteinExistence type="predicted"/>
<comment type="caution">
    <text evidence="7">The sequence shown here is derived from an EMBL/GenBank/DDBJ whole genome shotgun (WGS) entry which is preliminary data.</text>
</comment>